<dbReference type="InterPro" id="IPR052751">
    <property type="entry name" value="Plant_MAPKKK"/>
</dbReference>
<protein>
    <recommendedName>
        <fullName evidence="7">Protein kinase domain-containing protein</fullName>
    </recommendedName>
</protein>
<comment type="similarity">
    <text evidence="6">Belongs to the protein kinase superfamily.</text>
</comment>
<dbReference type="Proteomes" id="UP001229421">
    <property type="component" value="Unassembled WGS sequence"/>
</dbReference>
<sequence>MPWTIGPVIGRGSTATVHLATTITGTKSAVKSAIISPSNTLQKEQQILSQLNSPYIISYKGYNITYNHNNTPMYHLHMEYAPNGTIFDVIKNHGGSLDESLIRSYTWQILMGLDYLHVKNYVHGDLKCQNVLVCENGVKIGDFGCAKLVENRGNRVFGNVFSGTPVFMAPEVVRGEEQGFEADVWSVGCVVIEMATGSNPWGNVDDLISGLYRIGYSGDVPELPEWFSAEGKDFLRCCLRREVGERWKVKELLQHPFVVGVEGFEKNSPTSVLDKDFWGCLEVAESSPETTRNVEVSGESPVDRMIKLVEDGSLGLPNWGNEEDWVMVRLLV</sequence>
<proteinExistence type="inferred from homology"/>
<keyword evidence="1" id="KW-0808">Transferase</keyword>
<dbReference type="SUPFAM" id="SSF56112">
    <property type="entry name" value="Protein kinase-like (PK-like)"/>
    <property type="match status" value="1"/>
</dbReference>
<evidence type="ECO:0000256" key="6">
    <source>
        <dbReference type="RuleBase" id="RU000304"/>
    </source>
</evidence>
<evidence type="ECO:0000256" key="2">
    <source>
        <dbReference type="ARBA" id="ARBA00022741"/>
    </source>
</evidence>
<dbReference type="Pfam" id="PF00069">
    <property type="entry name" value="Pkinase"/>
    <property type="match status" value="1"/>
</dbReference>
<accession>A0AAD8NEE9</accession>
<evidence type="ECO:0000256" key="5">
    <source>
        <dbReference type="PROSITE-ProRule" id="PRU10141"/>
    </source>
</evidence>
<dbReference type="Gene3D" id="1.10.510.10">
    <property type="entry name" value="Transferase(Phosphotransferase) domain 1"/>
    <property type="match status" value="1"/>
</dbReference>
<dbReference type="InterPro" id="IPR000719">
    <property type="entry name" value="Prot_kinase_dom"/>
</dbReference>
<dbReference type="PANTHER" id="PTHR48011:SF76">
    <property type="entry name" value="MITOGEN-ACTIVATED PROTEIN KINASE KINASE KINASE 15"/>
    <property type="match status" value="1"/>
</dbReference>
<feature type="domain" description="Protein kinase" evidence="7">
    <location>
        <begin position="3"/>
        <end position="258"/>
    </location>
</feature>
<keyword evidence="2 5" id="KW-0547">Nucleotide-binding</keyword>
<evidence type="ECO:0000256" key="3">
    <source>
        <dbReference type="ARBA" id="ARBA00022777"/>
    </source>
</evidence>
<evidence type="ECO:0000256" key="1">
    <source>
        <dbReference type="ARBA" id="ARBA00022679"/>
    </source>
</evidence>
<dbReference type="SMART" id="SM00220">
    <property type="entry name" value="S_TKc"/>
    <property type="match status" value="1"/>
</dbReference>
<keyword evidence="3" id="KW-0418">Kinase</keyword>
<dbReference type="GO" id="GO:0007165">
    <property type="term" value="P:signal transduction"/>
    <property type="evidence" value="ECO:0007669"/>
    <property type="project" value="TreeGrafter"/>
</dbReference>
<reference evidence="8" key="1">
    <citation type="journal article" date="2023" name="bioRxiv">
        <title>Improved chromosome-level genome assembly for marigold (Tagetes erecta).</title>
        <authorList>
            <person name="Jiang F."/>
            <person name="Yuan L."/>
            <person name="Wang S."/>
            <person name="Wang H."/>
            <person name="Xu D."/>
            <person name="Wang A."/>
            <person name="Fan W."/>
        </authorList>
    </citation>
    <scope>NUCLEOTIDE SEQUENCE</scope>
    <source>
        <strain evidence="8">WSJ</strain>
        <tissue evidence="8">Leaf</tissue>
    </source>
</reference>
<feature type="binding site" evidence="5">
    <location>
        <position position="31"/>
    </location>
    <ligand>
        <name>ATP</name>
        <dbReference type="ChEBI" id="CHEBI:30616"/>
    </ligand>
</feature>
<keyword evidence="4 5" id="KW-0067">ATP-binding</keyword>
<dbReference type="GO" id="GO:0004674">
    <property type="term" value="F:protein serine/threonine kinase activity"/>
    <property type="evidence" value="ECO:0007669"/>
    <property type="project" value="UniProtKB-KW"/>
</dbReference>
<evidence type="ECO:0000313" key="9">
    <source>
        <dbReference type="Proteomes" id="UP001229421"/>
    </source>
</evidence>
<dbReference type="GO" id="GO:0005524">
    <property type="term" value="F:ATP binding"/>
    <property type="evidence" value="ECO:0007669"/>
    <property type="project" value="UniProtKB-UniRule"/>
</dbReference>
<name>A0AAD8NEE9_TARER</name>
<dbReference type="PROSITE" id="PS00107">
    <property type="entry name" value="PROTEIN_KINASE_ATP"/>
    <property type="match status" value="1"/>
</dbReference>
<evidence type="ECO:0000256" key="4">
    <source>
        <dbReference type="ARBA" id="ARBA00022840"/>
    </source>
</evidence>
<dbReference type="InterPro" id="IPR017441">
    <property type="entry name" value="Protein_kinase_ATP_BS"/>
</dbReference>
<comment type="caution">
    <text evidence="8">The sequence shown here is derived from an EMBL/GenBank/DDBJ whole genome shotgun (WGS) entry which is preliminary data.</text>
</comment>
<keyword evidence="9" id="KW-1185">Reference proteome</keyword>
<evidence type="ECO:0000259" key="7">
    <source>
        <dbReference type="PROSITE" id="PS50011"/>
    </source>
</evidence>
<gene>
    <name evidence="8" type="ORF">QVD17_38624</name>
</gene>
<dbReference type="PROSITE" id="PS00108">
    <property type="entry name" value="PROTEIN_KINASE_ST"/>
    <property type="match status" value="1"/>
</dbReference>
<dbReference type="InterPro" id="IPR011009">
    <property type="entry name" value="Kinase-like_dom_sf"/>
</dbReference>
<dbReference type="PANTHER" id="PTHR48011">
    <property type="entry name" value="CCR4-NOT TRANSCRIPTIONAL COMPLEX SUBUNIT CAF120-RELATED"/>
    <property type="match status" value="1"/>
</dbReference>
<dbReference type="CDD" id="cd06606">
    <property type="entry name" value="STKc_MAPKKK"/>
    <property type="match status" value="1"/>
</dbReference>
<evidence type="ECO:0000313" key="8">
    <source>
        <dbReference type="EMBL" id="KAK1407014.1"/>
    </source>
</evidence>
<dbReference type="AlphaFoldDB" id="A0AAD8NEE9"/>
<dbReference type="InterPro" id="IPR008271">
    <property type="entry name" value="Ser/Thr_kinase_AS"/>
</dbReference>
<dbReference type="PROSITE" id="PS50011">
    <property type="entry name" value="PROTEIN_KINASE_DOM"/>
    <property type="match status" value="1"/>
</dbReference>
<organism evidence="8 9">
    <name type="scientific">Tagetes erecta</name>
    <name type="common">African marigold</name>
    <dbReference type="NCBI Taxonomy" id="13708"/>
    <lineage>
        <taxon>Eukaryota</taxon>
        <taxon>Viridiplantae</taxon>
        <taxon>Streptophyta</taxon>
        <taxon>Embryophyta</taxon>
        <taxon>Tracheophyta</taxon>
        <taxon>Spermatophyta</taxon>
        <taxon>Magnoliopsida</taxon>
        <taxon>eudicotyledons</taxon>
        <taxon>Gunneridae</taxon>
        <taxon>Pentapetalae</taxon>
        <taxon>asterids</taxon>
        <taxon>campanulids</taxon>
        <taxon>Asterales</taxon>
        <taxon>Asteraceae</taxon>
        <taxon>Asteroideae</taxon>
        <taxon>Heliantheae alliance</taxon>
        <taxon>Tageteae</taxon>
        <taxon>Tagetes</taxon>
    </lineage>
</organism>
<dbReference type="EMBL" id="JAUHHV010000011">
    <property type="protein sequence ID" value="KAK1407014.1"/>
    <property type="molecule type" value="Genomic_DNA"/>
</dbReference>
<keyword evidence="6" id="KW-0723">Serine/threonine-protein kinase</keyword>